<dbReference type="InterPro" id="IPR011600">
    <property type="entry name" value="Pept_C14_caspase"/>
</dbReference>
<evidence type="ECO:0000256" key="1">
    <source>
        <dbReference type="ARBA" id="ARBA00009005"/>
    </source>
</evidence>
<dbReference type="OrthoDB" id="3223806at2759"/>
<sequence>MAKIGPRRTHAMEAHRSRFQRKALLIGINYGTQGSPQNSEYATLVGPHKDVKAFKSLLIEQYNYAAEDVTVMCDDENSPPELQPTHVNIRHQISNLVRGASPGDRFVFLFSGHSDQIVCLDHSEEDDQDEVILPMDHEGLEKKEKLIIDNDLRKLLVDPLPAGAYLTAIFDSCHSGTLLDLRHYRCNAIYHPWVSKGERQLRSRWMDNVRKDAAIPELTRQPTMNDVIHQLGQSHRSSLRKKSAPVVRNRSLTATLHSASTSLEQKRARPILRLSDKFLERASTALELVIPQCASPTSMVRECDGNCVASPTEKPHVISIAACADKQIDWEDQEGGSMTQVLIRKLRKEPTPTLRQLMTFISYRRYEVARMVHLAGNRWLKGHKARAARNRSAGDASILENDQHPDLVNFQDPQLGSQEKLNLEAMFTL</sequence>
<name>A0A2H3IYF1_WOLCO</name>
<dbReference type="EMBL" id="KB467843">
    <property type="protein sequence ID" value="PCH35030.1"/>
    <property type="molecule type" value="Genomic_DNA"/>
</dbReference>
<evidence type="ECO:0000259" key="2">
    <source>
        <dbReference type="Pfam" id="PF00656"/>
    </source>
</evidence>
<dbReference type="PANTHER" id="PTHR48104">
    <property type="entry name" value="METACASPASE-4"/>
    <property type="match status" value="1"/>
</dbReference>
<accession>A0A2H3IYF1</accession>
<dbReference type="OMA" id="CHARDDT"/>
<gene>
    <name evidence="3" type="ORF">WOLCODRAFT_165972</name>
</gene>
<feature type="domain" description="Peptidase C14 caspase" evidence="2">
    <location>
        <begin position="21"/>
        <end position="362"/>
    </location>
</feature>
<dbReference type="Pfam" id="PF00656">
    <property type="entry name" value="Peptidase_C14"/>
    <property type="match status" value="1"/>
</dbReference>
<keyword evidence="4" id="KW-1185">Reference proteome</keyword>
<reference evidence="3 4" key="1">
    <citation type="journal article" date="2012" name="Science">
        <title>The Paleozoic origin of enzymatic lignin decomposition reconstructed from 31 fungal genomes.</title>
        <authorList>
            <person name="Floudas D."/>
            <person name="Binder M."/>
            <person name="Riley R."/>
            <person name="Barry K."/>
            <person name="Blanchette R.A."/>
            <person name="Henrissat B."/>
            <person name="Martinez A.T."/>
            <person name="Otillar R."/>
            <person name="Spatafora J.W."/>
            <person name="Yadav J.S."/>
            <person name="Aerts A."/>
            <person name="Benoit I."/>
            <person name="Boyd A."/>
            <person name="Carlson A."/>
            <person name="Copeland A."/>
            <person name="Coutinho P.M."/>
            <person name="de Vries R.P."/>
            <person name="Ferreira P."/>
            <person name="Findley K."/>
            <person name="Foster B."/>
            <person name="Gaskell J."/>
            <person name="Glotzer D."/>
            <person name="Gorecki P."/>
            <person name="Heitman J."/>
            <person name="Hesse C."/>
            <person name="Hori C."/>
            <person name="Igarashi K."/>
            <person name="Jurgens J.A."/>
            <person name="Kallen N."/>
            <person name="Kersten P."/>
            <person name="Kohler A."/>
            <person name="Kuees U."/>
            <person name="Kumar T.K.A."/>
            <person name="Kuo A."/>
            <person name="LaButti K."/>
            <person name="Larrondo L.F."/>
            <person name="Lindquist E."/>
            <person name="Ling A."/>
            <person name="Lombard V."/>
            <person name="Lucas S."/>
            <person name="Lundell T."/>
            <person name="Martin R."/>
            <person name="McLaughlin D.J."/>
            <person name="Morgenstern I."/>
            <person name="Morin E."/>
            <person name="Murat C."/>
            <person name="Nagy L.G."/>
            <person name="Nolan M."/>
            <person name="Ohm R.A."/>
            <person name="Patyshakuliyeva A."/>
            <person name="Rokas A."/>
            <person name="Ruiz-Duenas F.J."/>
            <person name="Sabat G."/>
            <person name="Salamov A."/>
            <person name="Samejima M."/>
            <person name="Schmutz J."/>
            <person name="Slot J.C."/>
            <person name="St John F."/>
            <person name="Stenlid J."/>
            <person name="Sun H."/>
            <person name="Sun S."/>
            <person name="Syed K."/>
            <person name="Tsang A."/>
            <person name="Wiebenga A."/>
            <person name="Young D."/>
            <person name="Pisabarro A."/>
            <person name="Eastwood D.C."/>
            <person name="Martin F."/>
            <person name="Cullen D."/>
            <person name="Grigoriev I.V."/>
            <person name="Hibbett D.S."/>
        </authorList>
    </citation>
    <scope>NUCLEOTIDE SEQUENCE [LARGE SCALE GENOMIC DNA]</scope>
    <source>
        <strain evidence="3 4">MD-104</strain>
    </source>
</reference>
<dbReference type="GO" id="GO:0006508">
    <property type="term" value="P:proteolysis"/>
    <property type="evidence" value="ECO:0007669"/>
    <property type="project" value="InterPro"/>
</dbReference>
<evidence type="ECO:0000313" key="3">
    <source>
        <dbReference type="EMBL" id="PCH35030.1"/>
    </source>
</evidence>
<dbReference type="GO" id="GO:0005737">
    <property type="term" value="C:cytoplasm"/>
    <property type="evidence" value="ECO:0007669"/>
    <property type="project" value="TreeGrafter"/>
</dbReference>
<dbReference type="GO" id="GO:0004197">
    <property type="term" value="F:cysteine-type endopeptidase activity"/>
    <property type="evidence" value="ECO:0007669"/>
    <property type="project" value="InterPro"/>
</dbReference>
<dbReference type="Proteomes" id="UP000218811">
    <property type="component" value="Unassembled WGS sequence"/>
</dbReference>
<comment type="similarity">
    <text evidence="1">Belongs to the peptidase C14B family.</text>
</comment>
<evidence type="ECO:0000313" key="4">
    <source>
        <dbReference type="Proteomes" id="UP000218811"/>
    </source>
</evidence>
<dbReference type="PANTHER" id="PTHR48104:SF30">
    <property type="entry name" value="METACASPASE-1"/>
    <property type="match status" value="1"/>
</dbReference>
<protein>
    <recommendedName>
        <fullName evidence="2">Peptidase C14 caspase domain-containing protein</fullName>
    </recommendedName>
</protein>
<dbReference type="AlphaFoldDB" id="A0A2H3IYF1"/>
<organism evidence="3 4">
    <name type="scientific">Wolfiporia cocos (strain MD-104)</name>
    <name type="common">Brown rot fungus</name>
    <dbReference type="NCBI Taxonomy" id="742152"/>
    <lineage>
        <taxon>Eukaryota</taxon>
        <taxon>Fungi</taxon>
        <taxon>Dikarya</taxon>
        <taxon>Basidiomycota</taxon>
        <taxon>Agaricomycotina</taxon>
        <taxon>Agaricomycetes</taxon>
        <taxon>Polyporales</taxon>
        <taxon>Phaeolaceae</taxon>
        <taxon>Wolfiporia</taxon>
    </lineage>
</organism>
<proteinExistence type="inferred from homology"/>
<dbReference type="Gene3D" id="3.40.50.12660">
    <property type="match status" value="1"/>
</dbReference>
<dbReference type="InterPro" id="IPR050452">
    <property type="entry name" value="Metacaspase"/>
</dbReference>